<comment type="caution">
    <text evidence="3">The sequence shown here is derived from an EMBL/GenBank/DDBJ whole genome shotgun (WGS) entry which is preliminary data.</text>
</comment>
<dbReference type="PANTHER" id="PTHR43236">
    <property type="entry name" value="ANTITOXIN HIGA1"/>
    <property type="match status" value="1"/>
</dbReference>
<dbReference type="RefSeq" id="WP_340610277.1">
    <property type="nucleotide sequence ID" value="NZ_JBBNAW010000001.1"/>
</dbReference>
<dbReference type="Pfam" id="PF06114">
    <property type="entry name" value="Peptidase_M78"/>
    <property type="match status" value="1"/>
</dbReference>
<comment type="similarity">
    <text evidence="1">Belongs to the short-chain fatty acyl-CoA assimilation regulator (ScfR) family.</text>
</comment>
<dbReference type="EMBL" id="JBBNAW010000001">
    <property type="protein sequence ID" value="MEK2607956.1"/>
    <property type="molecule type" value="Genomic_DNA"/>
</dbReference>
<evidence type="ECO:0000313" key="4">
    <source>
        <dbReference type="Proteomes" id="UP001386972"/>
    </source>
</evidence>
<protein>
    <submittedName>
        <fullName evidence="3">XRE family transcriptional regulator</fullName>
    </submittedName>
</protein>
<dbReference type="PANTHER" id="PTHR43236:SF1">
    <property type="entry name" value="BLL7220 PROTEIN"/>
    <property type="match status" value="1"/>
</dbReference>
<dbReference type="Proteomes" id="UP001386972">
    <property type="component" value="Unassembled WGS sequence"/>
</dbReference>
<dbReference type="Pfam" id="PF01381">
    <property type="entry name" value="HTH_3"/>
    <property type="match status" value="1"/>
</dbReference>
<dbReference type="CDD" id="cd00093">
    <property type="entry name" value="HTH_XRE"/>
    <property type="match status" value="1"/>
</dbReference>
<dbReference type="Gene3D" id="1.10.260.40">
    <property type="entry name" value="lambda repressor-like DNA-binding domains"/>
    <property type="match status" value="1"/>
</dbReference>
<accession>A0ABU8ZWS7</accession>
<feature type="domain" description="HTH cro/C1-type" evidence="2">
    <location>
        <begin position="12"/>
        <end position="66"/>
    </location>
</feature>
<sequence length="366" mass="40389">MTELSDFNPSRLILARQRRSFTMKLLADRAGLSSKLISLYESGSQSPTSESLTAIARELNFPIQFFLGKDIEPPTGENASFRSFSRMTSGQRDAALAAGGIAYLFSDWVDKEFNLPSPRIPDCSGMDPEAAAMVVRSEWLLGHAPVKNMVHLLESKGVRVFSLAEETNQVNAFSCWRRGTTPFVFLNTQKSAEASRFDAAHELGHLVLHRHGENKGKEVEAEANSFASALLMPRESVLAYASCCRTIADIVKAKKYWNVSAMALVYRLHKVDLLSEWTYRDLCVELSKKGARTSEIDPSPRETSQVLQKVLSFTRDSGKTLHAVAAELSLTQSELTPILFGLAPVSLPGRQDALAVPRKGANLRLV</sequence>
<evidence type="ECO:0000256" key="1">
    <source>
        <dbReference type="ARBA" id="ARBA00007227"/>
    </source>
</evidence>
<dbReference type="InterPro" id="IPR010359">
    <property type="entry name" value="IrrE_HExxH"/>
</dbReference>
<name>A0ABU8ZWS7_9PSED</name>
<dbReference type="SMART" id="SM00530">
    <property type="entry name" value="HTH_XRE"/>
    <property type="match status" value="1"/>
</dbReference>
<proteinExistence type="inferred from homology"/>
<evidence type="ECO:0000313" key="3">
    <source>
        <dbReference type="EMBL" id="MEK2607956.1"/>
    </source>
</evidence>
<reference evidence="3 4" key="1">
    <citation type="submission" date="2024-03" db="EMBL/GenBank/DDBJ databases">
        <title>Screening, Identification and Application of a Plant Lactobacillus Strain.</title>
        <authorList>
            <person name="Li Y.L."/>
        </authorList>
    </citation>
    <scope>NUCLEOTIDE SEQUENCE [LARGE SCALE GENOMIC DNA]</scope>
    <source>
        <strain evidence="3 4">JDB</strain>
    </source>
</reference>
<dbReference type="Gene3D" id="1.10.10.2910">
    <property type="match status" value="1"/>
</dbReference>
<dbReference type="InterPro" id="IPR001387">
    <property type="entry name" value="Cro/C1-type_HTH"/>
</dbReference>
<gene>
    <name evidence="3" type="ORF">WLF18_02390</name>
</gene>
<dbReference type="InterPro" id="IPR052345">
    <property type="entry name" value="Rad_response_metalloprotease"/>
</dbReference>
<dbReference type="InterPro" id="IPR010982">
    <property type="entry name" value="Lambda_DNA-bd_dom_sf"/>
</dbReference>
<organism evidence="3 4">
    <name type="scientific">Pseudomonas shirazensis</name>
    <dbReference type="NCBI Taxonomy" id="2745494"/>
    <lineage>
        <taxon>Bacteria</taxon>
        <taxon>Pseudomonadati</taxon>
        <taxon>Pseudomonadota</taxon>
        <taxon>Gammaproteobacteria</taxon>
        <taxon>Pseudomonadales</taxon>
        <taxon>Pseudomonadaceae</taxon>
        <taxon>Pseudomonas</taxon>
    </lineage>
</organism>
<dbReference type="PROSITE" id="PS50943">
    <property type="entry name" value="HTH_CROC1"/>
    <property type="match status" value="1"/>
</dbReference>
<evidence type="ECO:0000259" key="2">
    <source>
        <dbReference type="PROSITE" id="PS50943"/>
    </source>
</evidence>
<keyword evidence="4" id="KW-1185">Reference proteome</keyword>
<dbReference type="SUPFAM" id="SSF47413">
    <property type="entry name" value="lambda repressor-like DNA-binding domains"/>
    <property type="match status" value="1"/>
</dbReference>